<dbReference type="InterPro" id="IPR029058">
    <property type="entry name" value="AB_hydrolase_fold"/>
</dbReference>
<dbReference type="EMBL" id="CP036290">
    <property type="protein sequence ID" value="QDU84220.1"/>
    <property type="molecule type" value="Genomic_DNA"/>
</dbReference>
<dbReference type="PANTHER" id="PTHR10794:SF94">
    <property type="entry name" value="ESTERASE YHET-RELATED"/>
    <property type="match status" value="1"/>
</dbReference>
<feature type="active site" description="Charge relay system" evidence="4">
    <location>
        <position position="268"/>
    </location>
</feature>
<proteinExistence type="inferred from homology"/>
<evidence type="ECO:0000256" key="4">
    <source>
        <dbReference type="PIRSR" id="PIRSR005211-1"/>
    </source>
</evidence>
<keyword evidence="7" id="KW-1185">Reference proteome</keyword>
<sequence>MRPYTVALEPPFWARGGHAQTIGAHLWPCKAPRIEAGSDGFERVEIELTGGDSLVALARDGTSGVVVHVWHGLSGDANADYVRRAVQVARARGHGVWAVNHRGQGAGAGLARGTYHSGRSDDLAAVLRASRERAPTALHVLVGFSMSGNAGLLLAADASLEPPDALVAVNPPVDLAQCSDLIQRGPSRLYERRFVNRLRRELVRRERAGLLDVPVLVERGMSLRDLDDLHTAPAGGFEDADDYYARCSALPHLENVRVPTVVVTAADDPFVDARAFGRVKLPQAVTLHVEPVGGHVGYLARRGLGATFWLDGALGHYLDELVAAAGRGATAKS</sequence>
<reference evidence="6 7" key="1">
    <citation type="submission" date="2019-02" db="EMBL/GenBank/DDBJ databases">
        <title>Deep-cultivation of Planctomycetes and their phenomic and genomic characterization uncovers novel biology.</title>
        <authorList>
            <person name="Wiegand S."/>
            <person name="Jogler M."/>
            <person name="Boedeker C."/>
            <person name="Pinto D."/>
            <person name="Vollmers J."/>
            <person name="Rivas-Marin E."/>
            <person name="Kohn T."/>
            <person name="Peeters S.H."/>
            <person name="Heuer A."/>
            <person name="Rast P."/>
            <person name="Oberbeckmann S."/>
            <person name="Bunk B."/>
            <person name="Jeske O."/>
            <person name="Meyerdierks A."/>
            <person name="Storesund J.E."/>
            <person name="Kallscheuer N."/>
            <person name="Luecker S."/>
            <person name="Lage O.M."/>
            <person name="Pohl T."/>
            <person name="Merkel B.J."/>
            <person name="Hornburger P."/>
            <person name="Mueller R.-W."/>
            <person name="Bruemmer F."/>
            <person name="Labrenz M."/>
            <person name="Spormann A.M."/>
            <person name="Op den Camp H."/>
            <person name="Overmann J."/>
            <person name="Amann R."/>
            <person name="Jetten M.S.M."/>
            <person name="Mascher T."/>
            <person name="Medema M.H."/>
            <person name="Devos D.P."/>
            <person name="Kaster A.-K."/>
            <person name="Ovreas L."/>
            <person name="Rohde M."/>
            <person name="Galperin M.Y."/>
            <person name="Jogler C."/>
        </authorList>
    </citation>
    <scope>NUCLEOTIDE SEQUENCE [LARGE SCALE GENOMIC DNA]</scope>
    <source>
        <strain evidence="6 7">Pla163</strain>
    </source>
</reference>
<evidence type="ECO:0000256" key="1">
    <source>
        <dbReference type="ARBA" id="ARBA00010884"/>
    </source>
</evidence>
<evidence type="ECO:0000313" key="6">
    <source>
        <dbReference type="EMBL" id="QDU84220.1"/>
    </source>
</evidence>
<dbReference type="Proteomes" id="UP000319342">
    <property type="component" value="Chromosome"/>
</dbReference>
<evidence type="ECO:0000313" key="7">
    <source>
        <dbReference type="Proteomes" id="UP000319342"/>
    </source>
</evidence>
<dbReference type="InterPro" id="IPR050960">
    <property type="entry name" value="AB_hydrolase_4_sf"/>
</dbReference>
<name>A0A518CYA8_9BACT</name>
<dbReference type="PANTHER" id="PTHR10794">
    <property type="entry name" value="ABHYDROLASE DOMAIN-CONTAINING PROTEIN"/>
    <property type="match status" value="1"/>
</dbReference>
<feature type="active site" description="Charge relay system" evidence="4">
    <location>
        <position position="145"/>
    </location>
</feature>
<dbReference type="Gene3D" id="3.40.50.1820">
    <property type="entry name" value="alpha/beta hydrolase"/>
    <property type="match status" value="1"/>
</dbReference>
<evidence type="ECO:0000256" key="2">
    <source>
        <dbReference type="ARBA" id="ARBA00022487"/>
    </source>
</evidence>
<organism evidence="6 7">
    <name type="scientific">Rohdeia mirabilis</name>
    <dbReference type="NCBI Taxonomy" id="2528008"/>
    <lineage>
        <taxon>Bacteria</taxon>
        <taxon>Pseudomonadati</taxon>
        <taxon>Planctomycetota</taxon>
        <taxon>Planctomycetia</taxon>
        <taxon>Planctomycetia incertae sedis</taxon>
        <taxon>Rohdeia</taxon>
    </lineage>
</organism>
<keyword evidence="2" id="KW-0719">Serine esterase</keyword>
<accession>A0A518CYA8</accession>
<dbReference type="SUPFAM" id="SSF53474">
    <property type="entry name" value="alpha/beta-Hydrolases"/>
    <property type="match status" value="1"/>
</dbReference>
<dbReference type="Pfam" id="PF00561">
    <property type="entry name" value="Abhydrolase_1"/>
    <property type="match status" value="1"/>
</dbReference>
<feature type="active site" description="Charge relay system" evidence="4">
    <location>
        <position position="295"/>
    </location>
</feature>
<gene>
    <name evidence="6" type="ORF">Pla163_13270</name>
</gene>
<dbReference type="PIRSF" id="PIRSF005211">
    <property type="entry name" value="Ab_hydro_YheT"/>
    <property type="match status" value="1"/>
</dbReference>
<evidence type="ECO:0000259" key="5">
    <source>
        <dbReference type="Pfam" id="PF00561"/>
    </source>
</evidence>
<keyword evidence="3 6" id="KW-0378">Hydrolase</keyword>
<dbReference type="GO" id="GO:0034338">
    <property type="term" value="F:short-chain carboxylesterase activity"/>
    <property type="evidence" value="ECO:0007669"/>
    <property type="project" value="TreeGrafter"/>
</dbReference>
<evidence type="ECO:0000256" key="3">
    <source>
        <dbReference type="ARBA" id="ARBA00022801"/>
    </source>
</evidence>
<dbReference type="RefSeq" id="WP_419186384.1">
    <property type="nucleotide sequence ID" value="NZ_CP036290.1"/>
</dbReference>
<dbReference type="PROSITE" id="PS01133">
    <property type="entry name" value="UPF0017"/>
    <property type="match status" value="1"/>
</dbReference>
<feature type="domain" description="AB hydrolase-1" evidence="5">
    <location>
        <begin position="70"/>
        <end position="299"/>
    </location>
</feature>
<dbReference type="InterPro" id="IPR000073">
    <property type="entry name" value="AB_hydrolase_1"/>
</dbReference>
<dbReference type="AlphaFoldDB" id="A0A518CYA8"/>
<protein>
    <submittedName>
        <fullName evidence="6">Putative hydrolase</fullName>
    </submittedName>
</protein>
<dbReference type="GO" id="GO:0047372">
    <property type="term" value="F:monoacylglycerol lipase activity"/>
    <property type="evidence" value="ECO:0007669"/>
    <property type="project" value="TreeGrafter"/>
</dbReference>
<dbReference type="InterPro" id="IPR012020">
    <property type="entry name" value="ABHD4"/>
</dbReference>
<dbReference type="InterPro" id="IPR000952">
    <property type="entry name" value="AB_hydrolase_4_CS"/>
</dbReference>
<comment type="similarity">
    <text evidence="1">Belongs to the AB hydrolase superfamily. AB hydrolase 4 family.</text>
</comment>